<evidence type="ECO:0000313" key="7">
    <source>
        <dbReference type="Proteomes" id="UP000309215"/>
    </source>
</evidence>
<dbReference type="Gene3D" id="3.40.309.10">
    <property type="entry name" value="Aldehyde Dehydrogenase, Chain A, domain 2"/>
    <property type="match status" value="1"/>
</dbReference>
<dbReference type="FunFam" id="3.40.605.10:FF:000026">
    <property type="entry name" value="Aldehyde dehydrogenase, putative"/>
    <property type="match status" value="1"/>
</dbReference>
<evidence type="ECO:0000256" key="4">
    <source>
        <dbReference type="RuleBase" id="RU003345"/>
    </source>
</evidence>
<name>A0A4U1JJV1_9BACT</name>
<feature type="domain" description="Aldehyde dehydrogenase" evidence="5">
    <location>
        <begin position="18"/>
        <end position="485"/>
    </location>
</feature>
<dbReference type="InterPro" id="IPR016163">
    <property type="entry name" value="Ald_DH_C"/>
</dbReference>
<sequence>MENLNAERRLFINGALVDAEGGRTYDVINPATEEIAGVVASASLADADRAIAAARRCFDESDWSTNKARRTRALIQLRDGLKAASDAWRRQIVAESGCPIAFTHGPMLDSSVADIDYSLRLLATYPFERELEDLGSPMGGAARRLVCKEAAGVVVAITPWNAPVQTNLQKTIPALAAGCTVVLKAAHDTPWAATMLGRVASQCPDLPPGAFNVLTSSADGSLGAMLTADPRVDVVSFTGSTATGRRVMESAAKTIKRTLLELGGKSAMIILDDADFSRALVGASFVCANAGQGCVLNTRLLVPRSRYDEAIAILESIYRNVPYGDPTDRKNIMGPMINAAQRERVLAYIEKGKAEGARLVVGGGKPPRFAKGYYVEPTLFADVENTMTIAKEEIFGPVLVVIPFEDDEDAIRIANDSIYGLSGSVISASPERAMKVARRIRTGSMNVNGAFFFSPNAPFGGYKQSGIGREMGIEGFEEYLETKTIAVPVDFPAAAIAHASP</sequence>
<evidence type="ECO:0000256" key="1">
    <source>
        <dbReference type="ARBA" id="ARBA00009986"/>
    </source>
</evidence>
<dbReference type="Proteomes" id="UP000309215">
    <property type="component" value="Unassembled WGS sequence"/>
</dbReference>
<protein>
    <submittedName>
        <fullName evidence="6">Aldehyde dehydrogenase family protein</fullName>
    </submittedName>
</protein>
<accession>A0A4U1JJV1</accession>
<dbReference type="AlphaFoldDB" id="A0A4U1JJV1"/>
<dbReference type="FunFam" id="3.40.309.10:FF:000012">
    <property type="entry name" value="Betaine aldehyde dehydrogenase"/>
    <property type="match status" value="1"/>
</dbReference>
<feature type="active site" evidence="3">
    <location>
        <position position="261"/>
    </location>
</feature>
<evidence type="ECO:0000313" key="6">
    <source>
        <dbReference type="EMBL" id="TKD13041.1"/>
    </source>
</evidence>
<dbReference type="PROSITE" id="PS00687">
    <property type="entry name" value="ALDEHYDE_DEHYDR_GLU"/>
    <property type="match status" value="1"/>
</dbReference>
<dbReference type="EMBL" id="SSMQ01000001">
    <property type="protein sequence ID" value="TKD13041.1"/>
    <property type="molecule type" value="Genomic_DNA"/>
</dbReference>
<keyword evidence="7" id="KW-1185">Reference proteome</keyword>
<reference evidence="6 7" key="1">
    <citation type="submission" date="2019-04" db="EMBL/GenBank/DDBJ databases">
        <authorList>
            <person name="Li Y."/>
            <person name="Wang J."/>
        </authorList>
    </citation>
    <scope>NUCLEOTIDE SEQUENCE [LARGE SCALE GENOMIC DNA]</scope>
    <source>
        <strain evidence="6 7">DSM 14668</strain>
    </source>
</reference>
<dbReference type="Pfam" id="PF00171">
    <property type="entry name" value="Aldedh"/>
    <property type="match status" value="1"/>
</dbReference>
<keyword evidence="2 4" id="KW-0560">Oxidoreductase</keyword>
<dbReference type="SUPFAM" id="SSF53720">
    <property type="entry name" value="ALDH-like"/>
    <property type="match status" value="1"/>
</dbReference>
<organism evidence="6 7">
    <name type="scientific">Polyangium fumosum</name>
    <dbReference type="NCBI Taxonomy" id="889272"/>
    <lineage>
        <taxon>Bacteria</taxon>
        <taxon>Pseudomonadati</taxon>
        <taxon>Myxococcota</taxon>
        <taxon>Polyangia</taxon>
        <taxon>Polyangiales</taxon>
        <taxon>Polyangiaceae</taxon>
        <taxon>Polyangium</taxon>
    </lineage>
</organism>
<evidence type="ECO:0000259" key="5">
    <source>
        <dbReference type="Pfam" id="PF00171"/>
    </source>
</evidence>
<dbReference type="InterPro" id="IPR016162">
    <property type="entry name" value="Ald_DH_N"/>
</dbReference>
<evidence type="ECO:0000256" key="2">
    <source>
        <dbReference type="ARBA" id="ARBA00023002"/>
    </source>
</evidence>
<proteinExistence type="inferred from homology"/>
<comment type="similarity">
    <text evidence="1 4">Belongs to the aldehyde dehydrogenase family.</text>
</comment>
<dbReference type="GO" id="GO:0016620">
    <property type="term" value="F:oxidoreductase activity, acting on the aldehyde or oxo group of donors, NAD or NADP as acceptor"/>
    <property type="evidence" value="ECO:0007669"/>
    <property type="project" value="InterPro"/>
</dbReference>
<gene>
    <name evidence="6" type="ORF">E8A74_00335</name>
</gene>
<dbReference type="CDD" id="cd07089">
    <property type="entry name" value="ALDH_CddD-AldA-like"/>
    <property type="match status" value="1"/>
</dbReference>
<dbReference type="InterPro" id="IPR015590">
    <property type="entry name" value="Aldehyde_DH_dom"/>
</dbReference>
<dbReference type="RefSeq" id="WP_136926857.1">
    <property type="nucleotide sequence ID" value="NZ_SSMQ01000001.1"/>
</dbReference>
<dbReference type="InterPro" id="IPR029510">
    <property type="entry name" value="Ald_DH_CS_GLU"/>
</dbReference>
<dbReference type="Gene3D" id="3.40.605.10">
    <property type="entry name" value="Aldehyde Dehydrogenase, Chain A, domain 1"/>
    <property type="match status" value="1"/>
</dbReference>
<dbReference type="InterPro" id="IPR016161">
    <property type="entry name" value="Ald_DH/histidinol_DH"/>
</dbReference>
<dbReference type="PANTHER" id="PTHR42804">
    <property type="entry name" value="ALDEHYDE DEHYDROGENASE"/>
    <property type="match status" value="1"/>
</dbReference>
<comment type="caution">
    <text evidence="6">The sequence shown here is derived from an EMBL/GenBank/DDBJ whole genome shotgun (WGS) entry which is preliminary data.</text>
</comment>
<dbReference type="PANTHER" id="PTHR42804:SF1">
    <property type="entry name" value="ALDEHYDE DEHYDROGENASE-RELATED"/>
    <property type="match status" value="1"/>
</dbReference>
<dbReference type="OrthoDB" id="9762913at2"/>
<evidence type="ECO:0000256" key="3">
    <source>
        <dbReference type="PROSITE-ProRule" id="PRU10007"/>
    </source>
</evidence>